<dbReference type="GeneID" id="117366749"/>
<proteinExistence type="predicted"/>
<keyword evidence="1" id="KW-1185">Reference proteome</keyword>
<dbReference type="AlphaFoldDB" id="A0A6P8S8D7"/>
<protein>
    <submittedName>
        <fullName evidence="2">Uncharacterized protein LOC117366749</fullName>
    </submittedName>
</protein>
<dbReference type="Proteomes" id="UP000515159">
    <property type="component" value="Chromosome 1"/>
</dbReference>
<accession>A0A6P8S8D7</accession>
<dbReference type="OrthoDB" id="9972253at2759"/>
<reference evidence="2" key="1">
    <citation type="submission" date="2025-08" db="UniProtKB">
        <authorList>
            <consortium name="RefSeq"/>
        </authorList>
    </citation>
    <scope>IDENTIFICATION</scope>
</reference>
<evidence type="ECO:0000313" key="1">
    <source>
        <dbReference type="Proteomes" id="UP000515159"/>
    </source>
</evidence>
<dbReference type="InParanoid" id="A0A6P8S8D7"/>
<gene>
    <name evidence="2" type="primary">LOC117366749</name>
</gene>
<sequence length="216" mass="25343">MASSFVLPDHEYPWLVRQAHRPIQRDKAEIRINARASWKYEMQRRLENPTTYTSEFGRKVLDEPTQWRVRPESSHRLHNPQGTHMYGIQKPQNFMEYCGLKKRMAKAERGESRQSLCYPPHCQSLCHPPHCLQGFNKFQELENALPDTNSFLAARAWLTLANEKDRKAVESMIAGVSENIKETAKTEKNGRKRYIYQMLDFKNMVFEPLQNPVSSF</sequence>
<evidence type="ECO:0000313" key="2">
    <source>
        <dbReference type="RefSeq" id="XP_033814454.1"/>
    </source>
</evidence>
<organism evidence="1 2">
    <name type="scientific">Geotrypetes seraphini</name>
    <name type="common">Gaboon caecilian</name>
    <name type="synonym">Caecilia seraphini</name>
    <dbReference type="NCBI Taxonomy" id="260995"/>
    <lineage>
        <taxon>Eukaryota</taxon>
        <taxon>Metazoa</taxon>
        <taxon>Chordata</taxon>
        <taxon>Craniata</taxon>
        <taxon>Vertebrata</taxon>
        <taxon>Euteleostomi</taxon>
        <taxon>Amphibia</taxon>
        <taxon>Gymnophiona</taxon>
        <taxon>Geotrypetes</taxon>
    </lineage>
</organism>
<dbReference type="RefSeq" id="XP_033814454.1">
    <property type="nucleotide sequence ID" value="XM_033958563.1"/>
</dbReference>
<name>A0A6P8S8D7_GEOSA</name>
<dbReference type="KEGG" id="gsh:117366749"/>